<name>A0A5A8C2E0_CAFRO</name>
<comment type="subcellular location">
    <subcellularLocation>
        <location evidence="1">Membrane</location>
        <topology evidence="1">Multi-pass membrane protein</topology>
    </subcellularLocation>
</comment>
<feature type="domain" description="Amino acid transporter transmembrane" evidence="6">
    <location>
        <begin position="59"/>
        <end position="468"/>
    </location>
</feature>
<evidence type="ECO:0000313" key="12">
    <source>
        <dbReference type="Proteomes" id="UP000323011"/>
    </source>
</evidence>
<sequence>MASKLGASLLGRGDALNHSGPQDDVLELDYDADIGAIAQAITPGGHDARPKGAPGGTPFLRAVFLLSNCILGSGILGQAYAMRHSGWAVFVVSLLLMSAVAAYGAWLLLCCCETTGVTSYEEIGTAAYGRWGKGIATAAILVQNASAMTSYLVILGDLLPTLVREAAGLPVAAEPSDPIWANRAALMTAVAVLVIVPLVSLRNIGTLGYSSGLSIAIMVFFAIVAVVTAFSGLPCPLPADRLPPTLTPTTECAIEPVSIGLDTFYVLPSLAFSFVCHTGLLPIYTELRRRDRPTMMRVAGVSMASCLALYLVAAIFGYAAFRGSTASDALKSMTAALPDDGLVTAARVLVCVSVTVTVPLINYPARKAITLTAFPGAAFSWTRHVSLGVVIVAAILLVAIFVPDVRNVFGAAGATSSVTLMAILPGLFYSKLHTGTSDPAVKRHVQAGVAFAVLGAVIGVVSFAGVIMSWVDGGK</sequence>
<keyword evidence="12" id="KW-1185">Reference proteome</keyword>
<evidence type="ECO:0000313" key="9">
    <source>
        <dbReference type="EMBL" id="KAA0160880.1"/>
    </source>
</evidence>
<feature type="transmembrane region" description="Helical" evidence="5">
    <location>
        <begin position="408"/>
        <end position="429"/>
    </location>
</feature>
<dbReference type="PANTHER" id="PTHR22950:SF702">
    <property type="entry name" value="AMINO ACID TRANSPORTER PROTEIN"/>
    <property type="match status" value="1"/>
</dbReference>
<evidence type="ECO:0000256" key="2">
    <source>
        <dbReference type="ARBA" id="ARBA00022692"/>
    </source>
</evidence>
<evidence type="ECO:0000256" key="3">
    <source>
        <dbReference type="ARBA" id="ARBA00022989"/>
    </source>
</evidence>
<feature type="transmembrane region" description="Helical" evidence="5">
    <location>
        <begin position="59"/>
        <end position="81"/>
    </location>
</feature>
<evidence type="ECO:0000313" key="8">
    <source>
        <dbReference type="EMBL" id="KAA0159018.1"/>
    </source>
</evidence>
<feature type="transmembrane region" description="Helical" evidence="5">
    <location>
        <begin position="449"/>
        <end position="471"/>
    </location>
</feature>
<evidence type="ECO:0000256" key="4">
    <source>
        <dbReference type="ARBA" id="ARBA00023136"/>
    </source>
</evidence>
<dbReference type="EMBL" id="VLTM01000059">
    <property type="protein sequence ID" value="KAA0159018.1"/>
    <property type="molecule type" value="Genomic_DNA"/>
</dbReference>
<dbReference type="Proteomes" id="UP000324907">
    <property type="component" value="Unassembled WGS sequence"/>
</dbReference>
<dbReference type="GO" id="GO:0005886">
    <property type="term" value="C:plasma membrane"/>
    <property type="evidence" value="ECO:0007669"/>
    <property type="project" value="TreeGrafter"/>
</dbReference>
<evidence type="ECO:0000259" key="6">
    <source>
        <dbReference type="Pfam" id="PF01490"/>
    </source>
</evidence>
<proteinExistence type="predicted"/>
<feature type="transmembrane region" description="Helical" evidence="5">
    <location>
        <begin position="296"/>
        <end position="321"/>
    </location>
</feature>
<gene>
    <name evidence="10" type="ORF">FNF27_07729</name>
    <name evidence="9" type="ORF">FNF28_05302</name>
    <name evidence="7" type="ORF">FNF29_08151</name>
    <name evidence="8" type="ORF">FNF31_05081</name>
</gene>
<evidence type="ECO:0000313" key="10">
    <source>
        <dbReference type="EMBL" id="KAA0164947.1"/>
    </source>
</evidence>
<keyword evidence="2 5" id="KW-0812">Transmembrane</keyword>
<evidence type="ECO:0000313" key="11">
    <source>
        <dbReference type="Proteomes" id="UP000322899"/>
    </source>
</evidence>
<organism evidence="7 12">
    <name type="scientific">Cafeteria roenbergensis</name>
    <name type="common">Marine flagellate</name>
    <dbReference type="NCBI Taxonomy" id="33653"/>
    <lineage>
        <taxon>Eukaryota</taxon>
        <taxon>Sar</taxon>
        <taxon>Stramenopiles</taxon>
        <taxon>Bigyra</taxon>
        <taxon>Opalozoa</taxon>
        <taxon>Bicosoecida</taxon>
        <taxon>Cafeteriaceae</taxon>
        <taxon>Cafeteria</taxon>
    </lineage>
</organism>
<dbReference type="PANTHER" id="PTHR22950">
    <property type="entry name" value="AMINO ACID TRANSPORTER"/>
    <property type="match status" value="1"/>
</dbReference>
<feature type="transmembrane region" description="Helical" evidence="5">
    <location>
        <begin position="384"/>
        <end position="402"/>
    </location>
</feature>
<feature type="transmembrane region" description="Helical" evidence="5">
    <location>
        <begin position="264"/>
        <end position="284"/>
    </location>
</feature>
<dbReference type="OrthoDB" id="438545at2759"/>
<dbReference type="InterPro" id="IPR013057">
    <property type="entry name" value="AA_transpt_TM"/>
</dbReference>
<dbReference type="EMBL" id="VLTL01000104">
    <property type="protein sequence ID" value="KAA0160880.1"/>
    <property type="molecule type" value="Genomic_DNA"/>
</dbReference>
<reference evidence="11 12" key="1">
    <citation type="submission" date="2019-07" db="EMBL/GenBank/DDBJ databases">
        <title>Genomes of Cafeteria roenbergensis.</title>
        <authorList>
            <person name="Fischer M.G."/>
            <person name="Hackl T."/>
            <person name="Roman M."/>
        </authorList>
    </citation>
    <scope>NUCLEOTIDE SEQUENCE [LARGE SCALE GENOMIC DNA]</scope>
    <source>
        <strain evidence="7 12">BVI</strain>
        <strain evidence="8 14">Cflag</strain>
        <strain evidence="10 11">E4-10P</strain>
        <strain evidence="9 13">RCC970-E3</strain>
    </source>
</reference>
<feature type="transmembrane region" description="Helical" evidence="5">
    <location>
        <begin position="87"/>
        <end position="110"/>
    </location>
</feature>
<evidence type="ECO:0000256" key="1">
    <source>
        <dbReference type="ARBA" id="ARBA00004141"/>
    </source>
</evidence>
<dbReference type="Pfam" id="PF01490">
    <property type="entry name" value="Aa_trans"/>
    <property type="match status" value="1"/>
</dbReference>
<dbReference type="AlphaFoldDB" id="A0A5A8C2E0"/>
<dbReference type="EMBL" id="VLTN01000093">
    <property type="protein sequence ID" value="KAA0146280.1"/>
    <property type="molecule type" value="Genomic_DNA"/>
</dbReference>
<evidence type="ECO:0000313" key="7">
    <source>
        <dbReference type="EMBL" id="KAA0146280.1"/>
    </source>
</evidence>
<feature type="transmembrane region" description="Helical" evidence="5">
    <location>
        <begin position="341"/>
        <end position="363"/>
    </location>
</feature>
<dbReference type="Proteomes" id="UP000325113">
    <property type="component" value="Unassembled WGS sequence"/>
</dbReference>
<evidence type="ECO:0000313" key="14">
    <source>
        <dbReference type="Proteomes" id="UP000325113"/>
    </source>
</evidence>
<comment type="caution">
    <text evidence="7">The sequence shown here is derived from an EMBL/GenBank/DDBJ whole genome shotgun (WGS) entry which is preliminary data.</text>
</comment>
<dbReference type="EMBL" id="VLTO01000098">
    <property type="protein sequence ID" value="KAA0164947.1"/>
    <property type="molecule type" value="Genomic_DNA"/>
</dbReference>
<dbReference type="Proteomes" id="UP000322899">
    <property type="component" value="Unassembled WGS sequence"/>
</dbReference>
<dbReference type="OMA" id="RETWITI"/>
<evidence type="ECO:0000256" key="5">
    <source>
        <dbReference type="SAM" id="Phobius"/>
    </source>
</evidence>
<dbReference type="GO" id="GO:0015186">
    <property type="term" value="F:L-glutamine transmembrane transporter activity"/>
    <property type="evidence" value="ECO:0007669"/>
    <property type="project" value="TreeGrafter"/>
</dbReference>
<protein>
    <recommendedName>
        <fullName evidence="6">Amino acid transporter transmembrane domain-containing protein</fullName>
    </recommendedName>
</protein>
<feature type="transmembrane region" description="Helical" evidence="5">
    <location>
        <begin position="213"/>
        <end position="233"/>
    </location>
</feature>
<keyword evidence="3 5" id="KW-1133">Transmembrane helix</keyword>
<accession>A0A5A8C2E0</accession>
<evidence type="ECO:0000313" key="13">
    <source>
        <dbReference type="Proteomes" id="UP000324907"/>
    </source>
</evidence>
<dbReference type="Proteomes" id="UP000323011">
    <property type="component" value="Unassembled WGS sequence"/>
</dbReference>
<feature type="transmembrane region" description="Helical" evidence="5">
    <location>
        <begin position="180"/>
        <end position="201"/>
    </location>
</feature>
<keyword evidence="4 5" id="KW-0472">Membrane</keyword>